<accession>A0ABP8Q2Z4</accession>
<proteinExistence type="predicted"/>
<name>A0ABP8Q2Z4_9GAMM</name>
<gene>
    <name evidence="1" type="ORF">GCM10023095_10570</name>
</gene>
<dbReference type="RefSeq" id="WP_345010783.1">
    <property type="nucleotide sequence ID" value="NZ_BAABFC010000007.1"/>
</dbReference>
<reference evidence="2" key="1">
    <citation type="journal article" date="2019" name="Int. J. Syst. Evol. Microbiol.">
        <title>The Global Catalogue of Microorganisms (GCM) 10K type strain sequencing project: providing services to taxonomists for standard genome sequencing and annotation.</title>
        <authorList>
            <consortium name="The Broad Institute Genomics Platform"/>
            <consortium name="The Broad Institute Genome Sequencing Center for Infectious Disease"/>
            <person name="Wu L."/>
            <person name="Ma J."/>
        </authorList>
    </citation>
    <scope>NUCLEOTIDE SEQUENCE [LARGE SCALE GENOMIC DNA]</scope>
    <source>
        <strain evidence="2">JCM 32226</strain>
    </source>
</reference>
<dbReference type="Proteomes" id="UP001501321">
    <property type="component" value="Unassembled WGS sequence"/>
</dbReference>
<evidence type="ECO:0000313" key="2">
    <source>
        <dbReference type="Proteomes" id="UP001501321"/>
    </source>
</evidence>
<dbReference type="EMBL" id="BAABFC010000007">
    <property type="protein sequence ID" value="GAA4496108.1"/>
    <property type="molecule type" value="Genomic_DNA"/>
</dbReference>
<organism evidence="1 2">
    <name type="scientific">Pseudaeromonas paramecii</name>
    <dbReference type="NCBI Taxonomy" id="2138166"/>
    <lineage>
        <taxon>Bacteria</taxon>
        <taxon>Pseudomonadati</taxon>
        <taxon>Pseudomonadota</taxon>
        <taxon>Gammaproteobacteria</taxon>
        <taxon>Aeromonadales</taxon>
        <taxon>Aeromonadaceae</taxon>
        <taxon>Pseudaeromonas</taxon>
    </lineage>
</organism>
<keyword evidence="2" id="KW-1185">Reference proteome</keyword>
<sequence>MYKLLTNLALLITFFWLINAPNYDSASAFVLALAAIFKDELFGFIGKTFISLTPKSKLIKNFDSLSYSFTSEPFINPAILEDLNGLISDQGDEIVSINILKSNRSNRYYGEVNAGYDGEQKIVITYTSEKFNVSYRYLGCSPSGIHILRLDSHYGGSGIFSNIVLVTISKDTFINVDGNNIKKEDRLILKKISSIALGDRYQGHPCYKNLLLHIPACHGMQTIHKRTIRYLIL</sequence>
<protein>
    <submittedName>
        <fullName evidence="1">Uncharacterized protein</fullName>
    </submittedName>
</protein>
<evidence type="ECO:0000313" key="1">
    <source>
        <dbReference type="EMBL" id="GAA4496108.1"/>
    </source>
</evidence>
<comment type="caution">
    <text evidence="1">The sequence shown here is derived from an EMBL/GenBank/DDBJ whole genome shotgun (WGS) entry which is preliminary data.</text>
</comment>